<sequence length="415" mass="46295">MELVEGVYLHVLPNQGFATTHIQVNFTQNLTANMVGPRVLASNMVETVSAELPSQKLMAQAQSKLYGADFNVDVMKTGQLHTVRASLVLADNEYLPAGENTLQAGLAFLKSSLLYPLIDGDRGFHLTVFERQKAITLDELAGLKEDRQYLALRQALQVYFVSKDQALPAFGSEELLVETNRLVAYQAWQAMLANDRVDIVVFGQVDAEMIRTAFMSWHWAARQPKLSLNYQQPLLEQVKALRVQSDVNQAHLVLIYQLKVSANERFAAYVFNMLLGGHAVSRLFMNVRESAGLAYAISSDYNLFTGVLLVEAGVERSNLAETRQRIEAELARLQTELVSPDELATIKQLMNVDFLLALDQPARIVDRELTQALTNQHTSIAEWQDNLKAVTAEDVMQVALRAQLQLDYALQGGEA</sequence>
<accession>A0A069CRS9</accession>
<proteinExistence type="predicted"/>
<dbReference type="STRING" id="1329250.WOSG25_030870"/>
<evidence type="ECO:0000313" key="2">
    <source>
        <dbReference type="EMBL" id="GAK30490.1"/>
    </source>
</evidence>
<dbReference type="EMBL" id="DF820486">
    <property type="protein sequence ID" value="GAK30490.1"/>
    <property type="molecule type" value="Genomic_DNA"/>
</dbReference>
<dbReference type="eggNOG" id="COG0612">
    <property type="taxonomic scope" value="Bacteria"/>
</dbReference>
<evidence type="ECO:0000259" key="1">
    <source>
        <dbReference type="Pfam" id="PF05193"/>
    </source>
</evidence>
<reference evidence="3" key="1">
    <citation type="journal article" date="2014" name="Genome Announc.">
        <title>Draft genome sequence of Weissella oryzae SG25T, isolated from fermented rice grains.</title>
        <authorList>
            <person name="Tanizawa Y."/>
            <person name="Fujisawa T."/>
            <person name="Mochizuki T."/>
            <person name="Kaminuma E."/>
            <person name="Suzuki Y."/>
            <person name="Nakamura Y."/>
            <person name="Tohno M."/>
        </authorList>
    </citation>
    <scope>NUCLEOTIDE SEQUENCE [LARGE SCALE GENOMIC DNA]</scope>
    <source>
        <strain evidence="3">DSM 25784 / JCM 18191 / LMG 30913 / SG25</strain>
    </source>
</reference>
<dbReference type="InterPro" id="IPR050361">
    <property type="entry name" value="MPP/UQCRC_Complex"/>
</dbReference>
<organism evidence="2 3">
    <name type="scientific">Weissella oryzae (strain DSM 25784 / JCM 18191 / LMG 30913 / SG25)</name>
    <dbReference type="NCBI Taxonomy" id="1329250"/>
    <lineage>
        <taxon>Bacteria</taxon>
        <taxon>Bacillati</taxon>
        <taxon>Bacillota</taxon>
        <taxon>Bacilli</taxon>
        <taxon>Lactobacillales</taxon>
        <taxon>Lactobacillaceae</taxon>
        <taxon>Weissella</taxon>
    </lineage>
</organism>
<dbReference type="Gene3D" id="3.30.830.10">
    <property type="entry name" value="Metalloenzyme, LuxS/M16 peptidase-like"/>
    <property type="match status" value="2"/>
</dbReference>
<evidence type="ECO:0000313" key="3">
    <source>
        <dbReference type="Proteomes" id="UP000030643"/>
    </source>
</evidence>
<dbReference type="InterPro" id="IPR011249">
    <property type="entry name" value="Metalloenz_LuxS/M16"/>
</dbReference>
<dbReference type="Pfam" id="PF05193">
    <property type="entry name" value="Peptidase_M16_C"/>
    <property type="match status" value="1"/>
</dbReference>
<keyword evidence="3" id="KW-1185">Reference proteome</keyword>
<dbReference type="SUPFAM" id="SSF63411">
    <property type="entry name" value="LuxS/MPP-like metallohydrolase"/>
    <property type="match status" value="2"/>
</dbReference>
<dbReference type="AlphaFoldDB" id="A0A069CRS9"/>
<gene>
    <name evidence="2" type="primary">ymfF</name>
    <name evidence="2" type="ORF">WOSG25_030870</name>
</gene>
<feature type="domain" description="Peptidase M16 C-terminal" evidence="1">
    <location>
        <begin position="186"/>
        <end position="349"/>
    </location>
</feature>
<dbReference type="PANTHER" id="PTHR11851:SF186">
    <property type="entry name" value="INACTIVE METALLOPROTEASE YMFF-RELATED"/>
    <property type="match status" value="1"/>
</dbReference>
<protein>
    <submittedName>
        <fullName evidence="2">Putative metallopeptidase</fullName>
    </submittedName>
</protein>
<name>A0A069CRS9_WEIOS</name>
<dbReference type="RefSeq" id="WP_242868510.1">
    <property type="nucleotide sequence ID" value="NZ_DF820486.1"/>
</dbReference>
<dbReference type="InterPro" id="IPR007863">
    <property type="entry name" value="Peptidase_M16_C"/>
</dbReference>
<dbReference type="Proteomes" id="UP000030643">
    <property type="component" value="Unassembled WGS sequence"/>
</dbReference>
<dbReference type="GO" id="GO:0046872">
    <property type="term" value="F:metal ion binding"/>
    <property type="evidence" value="ECO:0007669"/>
    <property type="project" value="InterPro"/>
</dbReference>
<dbReference type="PANTHER" id="PTHR11851">
    <property type="entry name" value="METALLOPROTEASE"/>
    <property type="match status" value="1"/>
</dbReference>
<dbReference type="NCBIfam" id="NF047422">
    <property type="entry name" value="YfmF_fam"/>
    <property type="match status" value="1"/>
</dbReference>